<evidence type="ECO:0000313" key="2">
    <source>
        <dbReference type="Proteomes" id="UP000037035"/>
    </source>
</evidence>
<gene>
    <name evidence="1" type="ORF">VP01_7g20</name>
</gene>
<evidence type="ECO:0000313" key="1">
    <source>
        <dbReference type="EMBL" id="KNZ45580.1"/>
    </source>
</evidence>
<keyword evidence="2" id="KW-1185">Reference proteome</keyword>
<sequence length="85" mass="9583">MWFLRIIGCPFDACTTFHKPSGKWHVNVDVAHHNHTASTNPCAQIEICHLTPAQFSKLKNLSKAGLSPSKILRKQKIQFMWPSVG</sequence>
<dbReference type="Proteomes" id="UP000037035">
    <property type="component" value="Unassembled WGS sequence"/>
</dbReference>
<dbReference type="OrthoDB" id="2507671at2759"/>
<protein>
    <submittedName>
        <fullName evidence="1">Uncharacterized protein</fullName>
    </submittedName>
</protein>
<dbReference type="AlphaFoldDB" id="A0A0L6UCP6"/>
<reference evidence="1 2" key="1">
    <citation type="submission" date="2015-08" db="EMBL/GenBank/DDBJ databases">
        <title>Next Generation Sequencing and Analysis of the Genome of Puccinia sorghi L Schw, the Causal Agent of Maize Common Rust.</title>
        <authorList>
            <person name="Rochi L."/>
            <person name="Burguener G."/>
            <person name="Darino M."/>
            <person name="Turjanski A."/>
            <person name="Kreff E."/>
            <person name="Dieguez M.J."/>
            <person name="Sacco F."/>
        </authorList>
    </citation>
    <scope>NUCLEOTIDE SEQUENCE [LARGE SCALE GENOMIC DNA]</scope>
    <source>
        <strain evidence="1 2">RO10H11247</strain>
    </source>
</reference>
<organism evidence="1 2">
    <name type="scientific">Puccinia sorghi</name>
    <dbReference type="NCBI Taxonomy" id="27349"/>
    <lineage>
        <taxon>Eukaryota</taxon>
        <taxon>Fungi</taxon>
        <taxon>Dikarya</taxon>
        <taxon>Basidiomycota</taxon>
        <taxon>Pucciniomycotina</taxon>
        <taxon>Pucciniomycetes</taxon>
        <taxon>Pucciniales</taxon>
        <taxon>Pucciniaceae</taxon>
        <taxon>Puccinia</taxon>
    </lineage>
</organism>
<accession>A0A0L6UCP6</accession>
<proteinExistence type="predicted"/>
<dbReference type="EMBL" id="LAVV01013495">
    <property type="protein sequence ID" value="KNZ45580.1"/>
    <property type="molecule type" value="Genomic_DNA"/>
</dbReference>
<dbReference type="VEuPathDB" id="FungiDB:VP01_7g20"/>
<name>A0A0L6UCP6_9BASI</name>
<comment type="caution">
    <text evidence="1">The sequence shown here is derived from an EMBL/GenBank/DDBJ whole genome shotgun (WGS) entry which is preliminary data.</text>
</comment>